<dbReference type="STRING" id="490899.DKAM_0550"/>
<dbReference type="InterPro" id="IPR000835">
    <property type="entry name" value="HTH_MarR-typ"/>
</dbReference>
<reference evidence="6 7" key="1">
    <citation type="journal article" date="2009" name="J. Bacteriol.">
        <title>Complete genome sequence of the anaerobic, protein-degrading hyperthermophilic crenarchaeon Desulfurococcus kamchatkensis.</title>
        <authorList>
            <person name="Ravin N.V."/>
            <person name="Mardanov A.V."/>
            <person name="Beletsky A.V."/>
            <person name="Kublanov I.V."/>
            <person name="Kolganova T.V."/>
            <person name="Lebedinsky A.V."/>
            <person name="Chernyh N.A."/>
            <person name="Bonch-Osmolovskaya E.A."/>
            <person name="Skryabin K.G."/>
        </authorList>
    </citation>
    <scope>NUCLEOTIDE SEQUENCE [LARGE SCALE GENOMIC DNA]</scope>
    <source>
        <strain evidence="7">DSM 18924 / JCM 16383 / VKM B-2413 / 1221n</strain>
    </source>
</reference>
<dbReference type="Gene3D" id="1.10.10.10">
    <property type="entry name" value="Winged helix-like DNA-binding domain superfamily/Winged helix DNA-binding domain"/>
    <property type="match status" value="1"/>
</dbReference>
<sequence length="127" mass="14139">MYSVKGLITLLNAIGLKPNTARIIAILVTSNKALTLREICEATGYTKSRASELMKLLEASGLIEVNIVKKRAYYKAKIDELVKRVERHLEKLVEALEAAHHESGIRDFMEIASNIKAARKGGDFIDK</sequence>
<organism evidence="6 7">
    <name type="scientific">Desulfurococcus amylolyticus (strain DSM 18924 / JCM 16383 / VKM B-2413 / 1221n)</name>
    <name type="common">Desulfurococcus kamchatkensis</name>
    <dbReference type="NCBI Taxonomy" id="490899"/>
    <lineage>
        <taxon>Archaea</taxon>
        <taxon>Thermoproteota</taxon>
        <taxon>Thermoprotei</taxon>
        <taxon>Desulfurococcales</taxon>
        <taxon>Desulfurococcaceae</taxon>
        <taxon>Desulfurococcus</taxon>
    </lineage>
</organism>
<dbReference type="InterPro" id="IPR011991">
    <property type="entry name" value="ArsR-like_HTH"/>
</dbReference>
<evidence type="ECO:0000313" key="6">
    <source>
        <dbReference type="EMBL" id="ACL10876.1"/>
    </source>
</evidence>
<evidence type="ECO:0000259" key="5">
    <source>
        <dbReference type="Pfam" id="PF12802"/>
    </source>
</evidence>
<accession>B8D445</accession>
<evidence type="ECO:0000313" key="7">
    <source>
        <dbReference type="Proteomes" id="UP000006903"/>
    </source>
</evidence>
<keyword evidence="2" id="KW-0238">DNA-binding</keyword>
<feature type="domain" description="HTH marR-type" evidence="5">
    <location>
        <begin position="15"/>
        <end position="65"/>
    </location>
</feature>
<keyword evidence="3" id="KW-0804">Transcription</keyword>
<dbReference type="GO" id="GO:0003700">
    <property type="term" value="F:DNA-binding transcription factor activity"/>
    <property type="evidence" value="ECO:0007669"/>
    <property type="project" value="InterPro"/>
</dbReference>
<dbReference type="eggNOG" id="arCOG02795">
    <property type="taxonomic scope" value="Archaea"/>
</dbReference>
<proteinExistence type="predicted"/>
<evidence type="ECO:0000256" key="1">
    <source>
        <dbReference type="ARBA" id="ARBA00023015"/>
    </source>
</evidence>
<protein>
    <recommendedName>
        <fullName evidence="5">HTH marR-type domain-containing protein</fullName>
    </recommendedName>
</protein>
<dbReference type="InterPro" id="IPR052362">
    <property type="entry name" value="HTH-GbsR_regulator"/>
</dbReference>
<gene>
    <name evidence="6" type="ordered locus">DKAM_0550</name>
</gene>
<dbReference type="CDD" id="cd00090">
    <property type="entry name" value="HTH_ARSR"/>
    <property type="match status" value="1"/>
</dbReference>
<keyword evidence="4" id="KW-0175">Coiled coil</keyword>
<dbReference type="PANTHER" id="PTHR38465">
    <property type="entry name" value="HTH-TYPE TRANSCRIPTIONAL REGULATOR MJ1563-RELATED"/>
    <property type="match status" value="1"/>
</dbReference>
<dbReference type="HOGENOM" id="CLU_1998658_0_0_2"/>
<evidence type="ECO:0000256" key="4">
    <source>
        <dbReference type="SAM" id="Coils"/>
    </source>
</evidence>
<dbReference type="SUPFAM" id="SSF46785">
    <property type="entry name" value="Winged helix' DNA-binding domain"/>
    <property type="match status" value="1"/>
</dbReference>
<dbReference type="AlphaFoldDB" id="B8D445"/>
<dbReference type="EMBL" id="CP001140">
    <property type="protein sequence ID" value="ACL10876.1"/>
    <property type="molecule type" value="Genomic_DNA"/>
</dbReference>
<name>B8D445_DESA1</name>
<dbReference type="KEGG" id="dka:DKAM_0550"/>
<dbReference type="PANTHER" id="PTHR38465:SF1">
    <property type="entry name" value="HTH-TYPE TRANSCRIPTIONAL REGULATOR MJ1563-RELATED"/>
    <property type="match status" value="1"/>
</dbReference>
<dbReference type="Proteomes" id="UP000006903">
    <property type="component" value="Chromosome"/>
</dbReference>
<dbReference type="InterPro" id="IPR036390">
    <property type="entry name" value="WH_DNA-bd_sf"/>
</dbReference>
<dbReference type="InterPro" id="IPR036388">
    <property type="entry name" value="WH-like_DNA-bd_sf"/>
</dbReference>
<evidence type="ECO:0000256" key="2">
    <source>
        <dbReference type="ARBA" id="ARBA00023125"/>
    </source>
</evidence>
<dbReference type="Pfam" id="PF12802">
    <property type="entry name" value="MarR_2"/>
    <property type="match status" value="1"/>
</dbReference>
<dbReference type="GO" id="GO:0003677">
    <property type="term" value="F:DNA binding"/>
    <property type="evidence" value="ECO:0007669"/>
    <property type="project" value="UniProtKB-KW"/>
</dbReference>
<evidence type="ECO:0000256" key="3">
    <source>
        <dbReference type="ARBA" id="ARBA00023163"/>
    </source>
</evidence>
<feature type="coiled-coil region" evidence="4">
    <location>
        <begin position="75"/>
        <end position="102"/>
    </location>
</feature>
<keyword evidence="1" id="KW-0805">Transcription regulation</keyword>